<comment type="caution">
    <text evidence="8">The sequence shown here is derived from an EMBL/GenBank/DDBJ whole genome shotgun (WGS) entry which is preliminary data.</text>
</comment>
<proteinExistence type="predicted"/>
<evidence type="ECO:0000313" key="9">
    <source>
        <dbReference type="Proteomes" id="UP001610335"/>
    </source>
</evidence>
<dbReference type="Pfam" id="PF00165">
    <property type="entry name" value="HTH_AraC"/>
    <property type="match status" value="1"/>
</dbReference>
<dbReference type="InterPro" id="IPR004026">
    <property type="entry name" value="Ada_DNA_repair_Zn-bd"/>
</dbReference>
<evidence type="ECO:0000256" key="1">
    <source>
        <dbReference type="ARBA" id="ARBA00001947"/>
    </source>
</evidence>
<keyword evidence="2" id="KW-0489">Methyltransferase</keyword>
<evidence type="ECO:0000256" key="4">
    <source>
        <dbReference type="ARBA" id="ARBA00023159"/>
    </source>
</evidence>
<reference evidence="8 9" key="1">
    <citation type="submission" date="2024-07" db="EMBL/GenBank/DDBJ databases">
        <title>Section-level genome sequencing and comparative genomics of Aspergillus sections Usti and Cavernicolus.</title>
        <authorList>
            <consortium name="Lawrence Berkeley National Laboratory"/>
            <person name="Nybo J.L."/>
            <person name="Vesth T.C."/>
            <person name="Theobald S."/>
            <person name="Frisvad J.C."/>
            <person name="Larsen T.O."/>
            <person name="Kjaerboelling I."/>
            <person name="Rothschild-Mancinelli K."/>
            <person name="Lyhne E.K."/>
            <person name="Kogle M.E."/>
            <person name="Barry K."/>
            <person name="Clum A."/>
            <person name="Na H."/>
            <person name="Ledsgaard L."/>
            <person name="Lin J."/>
            <person name="Lipzen A."/>
            <person name="Kuo A."/>
            <person name="Riley R."/>
            <person name="Mondo S."/>
            <person name="LaButti K."/>
            <person name="Haridas S."/>
            <person name="Pangalinan J."/>
            <person name="Salamov A.A."/>
            <person name="Simmons B.A."/>
            <person name="Magnuson J.K."/>
            <person name="Chen J."/>
            <person name="Drula E."/>
            <person name="Henrissat B."/>
            <person name="Wiebenga A."/>
            <person name="Lubbers R.J."/>
            <person name="Gomes A.C."/>
            <person name="Makela M.R."/>
            <person name="Stajich J."/>
            <person name="Grigoriev I.V."/>
            <person name="Mortensen U.H."/>
            <person name="De vries R.P."/>
            <person name="Baker S.E."/>
            <person name="Andersen M.R."/>
        </authorList>
    </citation>
    <scope>NUCLEOTIDE SEQUENCE [LARGE SCALE GENOMIC DNA]</scope>
    <source>
        <strain evidence="8 9">CBS 600.67</strain>
    </source>
</reference>
<keyword evidence="3" id="KW-0805">Transcription regulation</keyword>
<evidence type="ECO:0000256" key="3">
    <source>
        <dbReference type="ARBA" id="ARBA00023015"/>
    </source>
</evidence>
<dbReference type="PROSITE" id="PS01124">
    <property type="entry name" value="HTH_ARAC_FAMILY_2"/>
    <property type="match status" value="1"/>
</dbReference>
<dbReference type="InterPro" id="IPR035451">
    <property type="entry name" value="Ada-like_dom_sf"/>
</dbReference>
<evidence type="ECO:0000256" key="5">
    <source>
        <dbReference type="ARBA" id="ARBA00023163"/>
    </source>
</evidence>
<dbReference type="InterPro" id="IPR018060">
    <property type="entry name" value="HTH_AraC"/>
</dbReference>
<organism evidence="8 9">
    <name type="scientific">Aspergillus cavernicola</name>
    <dbReference type="NCBI Taxonomy" id="176166"/>
    <lineage>
        <taxon>Eukaryota</taxon>
        <taxon>Fungi</taxon>
        <taxon>Dikarya</taxon>
        <taxon>Ascomycota</taxon>
        <taxon>Pezizomycotina</taxon>
        <taxon>Eurotiomycetes</taxon>
        <taxon>Eurotiomycetidae</taxon>
        <taxon>Eurotiales</taxon>
        <taxon>Aspergillaceae</taxon>
        <taxon>Aspergillus</taxon>
        <taxon>Aspergillus subgen. Nidulantes</taxon>
    </lineage>
</organism>
<evidence type="ECO:0000256" key="2">
    <source>
        <dbReference type="ARBA" id="ARBA00022603"/>
    </source>
</evidence>
<feature type="domain" description="HTH araC/xylS-type" evidence="7">
    <location>
        <begin position="101"/>
        <end position="148"/>
    </location>
</feature>
<feature type="compositionally biased region" description="Polar residues" evidence="6">
    <location>
        <begin position="262"/>
        <end position="271"/>
    </location>
</feature>
<dbReference type="EMBL" id="JBFXLS010000035">
    <property type="protein sequence ID" value="KAL2825609.1"/>
    <property type="molecule type" value="Genomic_DNA"/>
</dbReference>
<feature type="region of interest" description="Disordered" evidence="6">
    <location>
        <begin position="1"/>
        <end position="20"/>
    </location>
</feature>
<evidence type="ECO:0000313" key="8">
    <source>
        <dbReference type="EMBL" id="KAL2825609.1"/>
    </source>
</evidence>
<feature type="region of interest" description="Disordered" evidence="6">
    <location>
        <begin position="245"/>
        <end position="271"/>
    </location>
</feature>
<dbReference type="Gene3D" id="3.40.10.10">
    <property type="entry name" value="DNA Methylphosphotriester Repair Domain"/>
    <property type="match status" value="1"/>
</dbReference>
<evidence type="ECO:0000256" key="6">
    <source>
        <dbReference type="SAM" id="MobiDB-lite"/>
    </source>
</evidence>
<dbReference type="SUPFAM" id="SSF57884">
    <property type="entry name" value="Ada DNA repair protein, N-terminal domain (N-Ada 10)"/>
    <property type="match status" value="1"/>
</dbReference>
<sequence>MTQNTLPQKIPRLPRTPPTTSTAACWQAVVTRDKTATSFVYAVLTTKIYCRPSCPARLARRANVEFYDTPSQAERAGFRPCKRCKPETLKPAINPQIVLVQKACQTIRSDIDSGSKPTLLRLAGEAGLTPSHFHRVFKKVMGVTPGKYTAGVLGKNSNNEVVKEKPLDDGSAGGVSDENRNPVLFQPWEEDWGLCTGLDAWLIMGVLDWDGESAGAVGAGVGDAVLWNDFDALIAAEAEYGSTSRPRQDLDRLTGGHGVPDSGSSGCLSSF</sequence>
<keyword evidence="4" id="KW-0010">Activator</keyword>
<dbReference type="Gene3D" id="1.10.10.60">
    <property type="entry name" value="Homeodomain-like"/>
    <property type="match status" value="1"/>
</dbReference>
<keyword evidence="9" id="KW-1185">Reference proteome</keyword>
<keyword evidence="5" id="KW-0804">Transcription</keyword>
<protein>
    <submittedName>
        <fullName evidence="8">Metal binding domain of Ada-domain-containing protein</fullName>
    </submittedName>
</protein>
<evidence type="ECO:0000259" key="7">
    <source>
        <dbReference type="PROSITE" id="PS01124"/>
    </source>
</evidence>
<keyword evidence="2" id="KW-0808">Transferase</keyword>
<name>A0ABR4ICZ2_9EURO</name>
<dbReference type="InterPro" id="IPR009057">
    <property type="entry name" value="Homeodomain-like_sf"/>
</dbReference>
<comment type="cofactor">
    <cofactor evidence="1">
        <name>Zn(2+)</name>
        <dbReference type="ChEBI" id="CHEBI:29105"/>
    </cofactor>
</comment>
<dbReference type="Pfam" id="PF02805">
    <property type="entry name" value="Ada_Zn_binding"/>
    <property type="match status" value="1"/>
</dbReference>
<dbReference type="SUPFAM" id="SSF46689">
    <property type="entry name" value="Homeodomain-like"/>
    <property type="match status" value="1"/>
</dbReference>
<dbReference type="Proteomes" id="UP001610335">
    <property type="component" value="Unassembled WGS sequence"/>
</dbReference>
<gene>
    <name evidence="8" type="ORF">BDW59DRAFT_146067</name>
</gene>
<accession>A0ABR4ICZ2</accession>